<dbReference type="EMBL" id="SACL01000005">
    <property type="protein sequence ID" value="RVT95560.1"/>
    <property type="molecule type" value="Genomic_DNA"/>
</dbReference>
<dbReference type="InterPro" id="IPR008318">
    <property type="entry name" value="UCP030820"/>
</dbReference>
<keyword evidence="2" id="KW-1185">Reference proteome</keyword>
<comment type="caution">
    <text evidence="1">The sequence shown here is derived from an EMBL/GenBank/DDBJ whole genome shotgun (WGS) entry which is preliminary data.</text>
</comment>
<proteinExistence type="predicted"/>
<reference evidence="1 2" key="1">
    <citation type="submission" date="2019-01" db="EMBL/GenBank/DDBJ databases">
        <authorList>
            <person name="Chen W.-M."/>
        </authorList>
    </citation>
    <scope>NUCLEOTIDE SEQUENCE [LARGE SCALE GENOMIC DNA]</scope>
    <source>
        <strain evidence="1 2">CCP-6</strain>
    </source>
</reference>
<gene>
    <name evidence="1" type="ORF">EOD42_15230</name>
</gene>
<evidence type="ECO:0000313" key="2">
    <source>
        <dbReference type="Proteomes" id="UP000282957"/>
    </source>
</evidence>
<dbReference type="RefSeq" id="WP_127788419.1">
    <property type="nucleotide sequence ID" value="NZ_SACL01000005.1"/>
</dbReference>
<dbReference type="Pfam" id="PF06073">
    <property type="entry name" value="DUF934"/>
    <property type="match status" value="1"/>
</dbReference>
<dbReference type="AlphaFoldDB" id="A0A437MD93"/>
<evidence type="ECO:0000313" key="1">
    <source>
        <dbReference type="EMBL" id="RVT95560.1"/>
    </source>
</evidence>
<organism evidence="1 2">
    <name type="scientific">Rhodovarius crocodyli</name>
    <dbReference type="NCBI Taxonomy" id="1979269"/>
    <lineage>
        <taxon>Bacteria</taxon>
        <taxon>Pseudomonadati</taxon>
        <taxon>Pseudomonadota</taxon>
        <taxon>Alphaproteobacteria</taxon>
        <taxon>Acetobacterales</taxon>
        <taxon>Roseomonadaceae</taxon>
        <taxon>Rhodovarius</taxon>
    </lineage>
</organism>
<sequence>MALIDIAGREIPADDRVPLALEELPEGQGLAVLLPAGTLAEEVAPLLPRLALVVVEFPKFRDGRGFTLGRALRERHGFTGDIRAAGHVIPDQLALLRQCGFSSIATPAEHPPAQWQGLKDPTQRQLLQRLLGGEGVARAQA</sequence>
<protein>
    <submittedName>
        <fullName evidence="1">DUF934 domain-containing protein</fullName>
    </submittedName>
</protein>
<name>A0A437MD93_9PROT</name>
<dbReference type="Proteomes" id="UP000282957">
    <property type="component" value="Unassembled WGS sequence"/>
</dbReference>
<dbReference type="OrthoDB" id="9800421at2"/>
<accession>A0A437MD93</accession>